<dbReference type="SMART" id="SM00368">
    <property type="entry name" value="LRR_RI"/>
    <property type="match status" value="6"/>
</dbReference>
<keyword evidence="10" id="KW-1185">Reference proteome</keyword>
<keyword evidence="2 9" id="KW-0808">Transferase</keyword>
<evidence type="ECO:0000256" key="5">
    <source>
        <dbReference type="ARBA" id="ARBA00022777"/>
    </source>
</evidence>
<keyword evidence="1" id="KW-0433">Leucine-rich repeat</keyword>
<dbReference type="PROSITE" id="PS00107">
    <property type="entry name" value="PROTEIN_KINASE_ATP"/>
    <property type="match status" value="1"/>
</dbReference>
<dbReference type="Gene3D" id="3.80.10.10">
    <property type="entry name" value="Ribonuclease Inhibitor"/>
    <property type="match status" value="5"/>
</dbReference>
<dbReference type="InterPro" id="IPR017441">
    <property type="entry name" value="Protein_kinase_ATP_BS"/>
</dbReference>
<evidence type="ECO:0000256" key="3">
    <source>
        <dbReference type="ARBA" id="ARBA00022737"/>
    </source>
</evidence>
<dbReference type="InterPro" id="IPR013320">
    <property type="entry name" value="ConA-like_dom_sf"/>
</dbReference>
<dbReference type="InterPro" id="IPR006553">
    <property type="entry name" value="Leu-rich_rpt_Cys-con_subtyp"/>
</dbReference>
<dbReference type="SUPFAM" id="SSF49899">
    <property type="entry name" value="Concanavalin A-like lectins/glucanases"/>
    <property type="match status" value="3"/>
</dbReference>
<evidence type="ECO:0000256" key="4">
    <source>
        <dbReference type="ARBA" id="ARBA00022741"/>
    </source>
</evidence>
<evidence type="ECO:0000256" key="6">
    <source>
        <dbReference type="ARBA" id="ARBA00022840"/>
    </source>
</evidence>
<evidence type="ECO:0000313" key="9">
    <source>
        <dbReference type="EMBL" id="QEG15978.1"/>
    </source>
</evidence>
<dbReference type="InterPro" id="IPR011009">
    <property type="entry name" value="Kinase-like_dom_sf"/>
</dbReference>
<dbReference type="PANTHER" id="PTHR43289">
    <property type="entry name" value="MITOGEN-ACTIVATED PROTEIN KINASE KINASE KINASE 20-RELATED"/>
    <property type="match status" value="1"/>
</dbReference>
<dbReference type="Gene3D" id="1.10.510.10">
    <property type="entry name" value="Transferase(Phosphotransferase) domain 1"/>
    <property type="match status" value="1"/>
</dbReference>
<dbReference type="PANTHER" id="PTHR43289:SF6">
    <property type="entry name" value="SERINE_THREONINE-PROTEIN KINASE NEKL-3"/>
    <property type="match status" value="1"/>
</dbReference>
<organism evidence="9 10">
    <name type="scientific">Gimesia maris</name>
    <dbReference type="NCBI Taxonomy" id="122"/>
    <lineage>
        <taxon>Bacteria</taxon>
        <taxon>Pseudomonadati</taxon>
        <taxon>Planctomycetota</taxon>
        <taxon>Planctomycetia</taxon>
        <taxon>Planctomycetales</taxon>
        <taxon>Planctomycetaceae</taxon>
        <taxon>Gimesia</taxon>
    </lineage>
</organism>
<dbReference type="SUPFAM" id="SSF56112">
    <property type="entry name" value="Protein kinase-like (PK-like)"/>
    <property type="match status" value="1"/>
</dbReference>
<keyword evidence="6 7" id="KW-0067">ATP-binding</keyword>
<dbReference type="Gene3D" id="2.60.120.200">
    <property type="match status" value="3"/>
</dbReference>
<dbReference type="RefSeq" id="WP_081459399.1">
    <property type="nucleotide sequence ID" value="NZ_CP042910.1"/>
</dbReference>
<accession>A0ABX5YJW2</accession>
<dbReference type="InterPro" id="IPR055414">
    <property type="entry name" value="LRR_R13L4/SHOC2-like"/>
</dbReference>
<dbReference type="SMART" id="SM00220">
    <property type="entry name" value="S_TKc"/>
    <property type="match status" value="1"/>
</dbReference>
<sequence length="1826" mass="201207">MSITLEKFISQLDESGVISAVEITAFQQSQSPAAESAEELGKLLVKHKKVTKLQVQLVYQGKGDRLLLGNYLILDKIGAGGMGDVYLAEHRRMERQVALKTLPAAMTRDTQSILRFHREVKAAAKLTHPNIVAAYDADEANGVHYFVMEYVEGIDLSAVVKKQGVLEVDVAVDYILQAAKGLEFAHNKGVIHRDIKPANMLLDNDGTIKILDMGLARIEDEAHEIPATQLTQDGSVMGTVDYMAPEQAKDTHTADARSDIYSLGCSLYYLLTGESVYRGSTMVNRIMAHQNDPIPTLTGKHILISQDVDAVFQKMVAKKPEDRFQSMSEVIVAIDNCIQMKSSSTVATEPSDPELHKFLQSQRMASSPTVVMSADAMKAEKPLTDTQNESLTSGFLNHTLGGTSYQPLAKRKQSIGKRGGIIAGVVLASLILIAGIVLKVDTAAGTIILEVDQPELAGAVVSVDEQQKITIKTGKGTEPIEVVADEKTHTLQVTKGGFETFTKQFIVKAGGKETIKVRLEPLAVAEKIPPSQNSNYALEFDGKTNYVAVNLPKYTANHPLTLEAFIIPRDSRNSKWPDSPVGLARLPLNLNVKLVKGRVKLEIYVENDQNKKDRYAEFLRTEYIPIPSEGFHAAVCYDGKRLSLFLNGKKLNTTRMKRNTDGSYSETDGEINLKEFYPGESFFIGCHRDGAEFFPGIVDEVRISNVARYTKDFTPENRFESDEHTMALYHFDEGTGDVLKDSSGNGHDGKIVGAKWVKVDDELQVRMVPFAVAEKKMPSAGTPAKSHSALRFQNRSDHVALPLKHETAGDLTVEAWVTIDENSNQPSTYITNVKEGHGLFLSLASSRGDNQQWGSTILNNGEFRLMPSHSKVEIGKRTNIAVTYKGNVAQIYVNGHKKGKMNFKELDILTDGPFSIGWVSNQNFKGSIDEVRFSNTARYSEDFTPTDHFENDKNTLALYHFDEGTGDVLKDSSGNGHDGKIVGAKWVEVEDELQGSMVPLAVAEKKMPSAGTPAKSHSALRFQNDSDRVVLPLKHETAGDLTVEAWVTIDENSNRPLRFIANGSSLTSFGIGYSKAEGKEKEWSTSVSNNGQFQVLQTNSKVEFGKRTNITVTYKGNVAQIYVNGHKKGEMNFTGSNIHTDEFITIGNRYKGPPIKGSIDEVRFSNIARYTEDFTPTDHFETDKNTLALYHFDEGSGDILKDASGNGHDGKIVGAKWVKVDDELQVTEPSTASEKPMTEREVAEWVIGMGGWVNTGGKSITKIEQLPTEPFVINFLDLKGTSVKDDDLKRLAGLKTLPKLNLENTLVSDTGLQYLKDIPLNYISLIGTQITDKGFGYLSNMPSLTTLYVGSTAISNSGVEQLKDMKQLEKLSFTNTQIDGVGLGHLKDLKNLKILGLESTSISDVDLQHLHGLKILIVLGLSNCKIADSGLAYLKDLKNLKVLSLDSTPITDEGLKHLSGLKMLQTLELQKTKVTPQGIASLQKALPNCKIVSDFETKPIMTSDSPMTDREIAEWVIGMGGGIGIGFKLNYKIEELPTEPVIFNSVSLKNASFEDHDLQRLAKLKTLKYLFLESTSISDTGLQYLRQMQNLEEIFLDYTNITDEGLLHLRGLQNLRVLRLSKTKITGEGLGHLKDLPRLHTIDVNRAAITNSGMKAMGDLKQLTSLNISFNSQVDDTGLGYIEGLTKLEKLFAHLVPKITDEGLKHLQGMKQLESLTLSSTGITTTGLEQLTKHESLSKLDLTNCKITDSGLEHLQDLKNLRDLRLDLTPVSDAGLQHLYSLKKLENLDLRETKVTSQGIADLQKALPKCKIESDFKTKPPAMKAP</sequence>
<dbReference type="PROSITE" id="PS00108">
    <property type="entry name" value="PROTEIN_KINASE_ST"/>
    <property type="match status" value="1"/>
</dbReference>
<dbReference type="Pfam" id="PF13385">
    <property type="entry name" value="Laminin_G_3"/>
    <property type="match status" value="2"/>
</dbReference>
<dbReference type="GO" id="GO:0004674">
    <property type="term" value="F:protein serine/threonine kinase activity"/>
    <property type="evidence" value="ECO:0007669"/>
    <property type="project" value="UniProtKB-EC"/>
</dbReference>
<dbReference type="Pfam" id="PF13516">
    <property type="entry name" value="LRR_6"/>
    <property type="match status" value="1"/>
</dbReference>
<dbReference type="Proteomes" id="UP000322887">
    <property type="component" value="Chromosome"/>
</dbReference>
<dbReference type="Pfam" id="PF00069">
    <property type="entry name" value="Pkinase"/>
    <property type="match status" value="1"/>
</dbReference>
<dbReference type="Gene3D" id="3.30.200.20">
    <property type="entry name" value="Phosphorylase Kinase, domain 1"/>
    <property type="match status" value="1"/>
</dbReference>
<feature type="binding site" evidence="7">
    <location>
        <position position="100"/>
    </location>
    <ligand>
        <name>ATP</name>
        <dbReference type="ChEBI" id="CHEBI:30616"/>
    </ligand>
</feature>
<dbReference type="InterPro" id="IPR032675">
    <property type="entry name" value="LRR_dom_sf"/>
</dbReference>
<evidence type="ECO:0000259" key="8">
    <source>
        <dbReference type="PROSITE" id="PS50011"/>
    </source>
</evidence>
<dbReference type="Pfam" id="PF23598">
    <property type="entry name" value="LRR_14"/>
    <property type="match status" value="1"/>
</dbReference>
<dbReference type="EMBL" id="CP042910">
    <property type="protein sequence ID" value="QEG15978.1"/>
    <property type="molecule type" value="Genomic_DNA"/>
</dbReference>
<dbReference type="InterPro" id="IPR008271">
    <property type="entry name" value="Ser/Thr_kinase_AS"/>
</dbReference>
<gene>
    <name evidence="9" type="primary">pknB_4</name>
    <name evidence="9" type="ORF">GmarT_18390</name>
</gene>
<evidence type="ECO:0000256" key="1">
    <source>
        <dbReference type="ARBA" id="ARBA00022614"/>
    </source>
</evidence>
<dbReference type="GeneID" id="98646453"/>
<dbReference type="InterPro" id="IPR000719">
    <property type="entry name" value="Prot_kinase_dom"/>
</dbReference>
<name>A0ABX5YJW2_9PLAN</name>
<evidence type="ECO:0000256" key="2">
    <source>
        <dbReference type="ARBA" id="ARBA00022679"/>
    </source>
</evidence>
<protein>
    <submittedName>
        <fullName evidence="9">Serine/threonine-protein kinase PknB</fullName>
        <ecNumber evidence="9">2.7.11.1</ecNumber>
    </submittedName>
</protein>
<evidence type="ECO:0000313" key="10">
    <source>
        <dbReference type="Proteomes" id="UP000322887"/>
    </source>
</evidence>
<reference evidence="9 10" key="1">
    <citation type="submission" date="2019-08" db="EMBL/GenBank/DDBJ databases">
        <title>Deep-cultivation of Planctomycetes and their phenomic and genomic characterization uncovers novel biology.</title>
        <authorList>
            <person name="Wiegand S."/>
            <person name="Jogler M."/>
            <person name="Boedeker C."/>
            <person name="Pinto D."/>
            <person name="Vollmers J."/>
            <person name="Rivas-Marin E."/>
            <person name="Kohn T."/>
            <person name="Peeters S.H."/>
            <person name="Heuer A."/>
            <person name="Rast P."/>
            <person name="Oberbeckmann S."/>
            <person name="Bunk B."/>
            <person name="Jeske O."/>
            <person name="Meyerdierks A."/>
            <person name="Storesund J.E."/>
            <person name="Kallscheuer N."/>
            <person name="Luecker S."/>
            <person name="Lage O.M."/>
            <person name="Pohl T."/>
            <person name="Merkel B.J."/>
            <person name="Hornburger P."/>
            <person name="Mueller R.-W."/>
            <person name="Bruemmer F."/>
            <person name="Labrenz M."/>
            <person name="Spormann A.M."/>
            <person name="Op den Camp H."/>
            <person name="Overmann J."/>
            <person name="Amann R."/>
            <person name="Jetten M.S.M."/>
            <person name="Mascher T."/>
            <person name="Medema M.H."/>
            <person name="Devos D.P."/>
            <person name="Kaster A.-K."/>
            <person name="Ovreas L."/>
            <person name="Rohde M."/>
            <person name="Galperin M.Y."/>
            <person name="Jogler C."/>
        </authorList>
    </citation>
    <scope>NUCLEOTIDE SEQUENCE [LARGE SCALE GENOMIC DNA]</scope>
    <source>
        <strain evidence="9 10">DSM 8797</strain>
    </source>
</reference>
<dbReference type="CDD" id="cd14014">
    <property type="entry name" value="STKc_PknB_like"/>
    <property type="match status" value="1"/>
</dbReference>
<dbReference type="PROSITE" id="PS50011">
    <property type="entry name" value="PROTEIN_KINASE_DOM"/>
    <property type="match status" value="1"/>
</dbReference>
<dbReference type="EC" id="2.7.11.1" evidence="9"/>
<keyword evidence="5 9" id="KW-0418">Kinase</keyword>
<dbReference type="SUPFAM" id="SSF52047">
    <property type="entry name" value="RNI-like"/>
    <property type="match status" value="2"/>
</dbReference>
<proteinExistence type="predicted"/>
<keyword evidence="4 7" id="KW-0547">Nucleotide-binding</keyword>
<evidence type="ECO:0000256" key="7">
    <source>
        <dbReference type="PROSITE-ProRule" id="PRU10141"/>
    </source>
</evidence>
<keyword evidence="3" id="KW-0677">Repeat</keyword>
<feature type="domain" description="Protein kinase" evidence="8">
    <location>
        <begin position="71"/>
        <end position="359"/>
    </location>
</feature>
<dbReference type="SMART" id="SM00367">
    <property type="entry name" value="LRR_CC"/>
    <property type="match status" value="7"/>
</dbReference>
<dbReference type="InterPro" id="IPR001611">
    <property type="entry name" value="Leu-rich_rpt"/>
</dbReference>